<sequence>MNSTPSSLMARTASSEQQPTLSLPRVLHFLQTEWRRFELERNEWEIERAEMQAKINLLEGERRGLESVKSDLVKRIKMLEYALRAERVKNAKVAPAAPVPASQAKSTSPSKTPAAATDPNTTIPLLDVPSRPVTTDLNVPTLRTRSSALSLRARGAQTQQSRDLLRAFLREASALSAQLVNDVDAPPELPHAPPQRDSKAPTVEAAADGLGFGDRGPQSVTFESLPADAGPLESTRTVSPSGSLEELVERNESRSGRSTEFASMARRIRRFQSALVPSHESATTTSVRPENGVDDSEADTPASTGTPSSSLFWRPRLQLQHHLDAVRMVEFHPTDPLLASASEDGTVKLWNLPSRARRDVEPYLTLRASAAPLLSVAFDVTGEFLFSGAADALITVWKVTENRLPYSSYDKRIRLTHFDGHTDAVWDLKAHPSEPFLASCSADGTVRLWDTRLKPVPLEAIYQLPDFTAAPTSLAFLVTDPSKLMVSYRDGTLAQFDLATQQPIFTLRTHAHPIYDFGQPLIPPPPATPTYDPSQINRVVTHSVANLVATVHDDRTARFFDPVAGTCIHAMTAHTDAVAAAQFHPNGLVLVTGGHDCSMRVWDVGSRACLQEWPAHRRRRDAGIWSVRCAPDGGGGLVSAGADGVVRVYES</sequence>
<dbReference type="InterPro" id="IPR020472">
    <property type="entry name" value="WD40_PAC1"/>
</dbReference>
<dbReference type="EMBL" id="GG745352">
    <property type="protein sequence ID" value="KNE67113.1"/>
    <property type="molecule type" value="Genomic_DNA"/>
</dbReference>
<dbReference type="VEuPathDB" id="FungiDB:AMAG_12188"/>
<dbReference type="Pfam" id="PF08232">
    <property type="entry name" value="Striatin"/>
    <property type="match status" value="1"/>
</dbReference>
<comment type="similarity">
    <text evidence="1">Belongs to the WD repeat striatin family.</text>
</comment>
<evidence type="ECO:0000256" key="8">
    <source>
        <dbReference type="SAM" id="MobiDB-lite"/>
    </source>
</evidence>
<dbReference type="SMART" id="SM00320">
    <property type="entry name" value="WD40"/>
    <property type="match status" value="7"/>
</dbReference>
<feature type="compositionally biased region" description="Low complexity" evidence="8">
    <location>
        <begin position="93"/>
        <end position="105"/>
    </location>
</feature>
<feature type="domain" description="Striatin N-terminal" evidence="9">
    <location>
        <begin position="22"/>
        <end position="173"/>
    </location>
</feature>
<feature type="repeat" description="WD" evidence="6">
    <location>
        <begin position="366"/>
        <end position="407"/>
    </location>
</feature>
<keyword evidence="3" id="KW-0677">Repeat</keyword>
<gene>
    <name evidence="10" type="ORF">AMAG_12188</name>
</gene>
<dbReference type="InterPro" id="IPR013258">
    <property type="entry name" value="Striatin_N"/>
</dbReference>
<dbReference type="PANTHER" id="PTHR15653">
    <property type="entry name" value="STRIATIN"/>
    <property type="match status" value="1"/>
</dbReference>
<proteinExistence type="inferred from homology"/>
<accession>A0A0L0SX32</accession>
<dbReference type="Proteomes" id="UP000054350">
    <property type="component" value="Unassembled WGS sequence"/>
</dbReference>
<dbReference type="PANTHER" id="PTHR15653:SF0">
    <property type="entry name" value="CONNECTOR OF KINASE TO AP-1, ISOFORM E"/>
    <property type="match status" value="1"/>
</dbReference>
<dbReference type="GO" id="GO:0005516">
    <property type="term" value="F:calmodulin binding"/>
    <property type="evidence" value="ECO:0007669"/>
    <property type="project" value="UniProtKB-KW"/>
</dbReference>
<evidence type="ECO:0000256" key="5">
    <source>
        <dbReference type="ARBA" id="ARBA00023054"/>
    </source>
</evidence>
<keyword evidence="4" id="KW-0112">Calmodulin-binding</keyword>
<dbReference type="InterPro" id="IPR015943">
    <property type="entry name" value="WD40/YVTN_repeat-like_dom_sf"/>
</dbReference>
<feature type="repeat" description="WD" evidence="6">
    <location>
        <begin position="571"/>
        <end position="612"/>
    </location>
</feature>
<dbReference type="InterPro" id="IPR019775">
    <property type="entry name" value="WD40_repeat_CS"/>
</dbReference>
<organism evidence="10 11">
    <name type="scientific">Allomyces macrogynus (strain ATCC 38327)</name>
    <name type="common">Allomyces javanicus var. macrogynus</name>
    <dbReference type="NCBI Taxonomy" id="578462"/>
    <lineage>
        <taxon>Eukaryota</taxon>
        <taxon>Fungi</taxon>
        <taxon>Fungi incertae sedis</taxon>
        <taxon>Blastocladiomycota</taxon>
        <taxon>Blastocladiomycetes</taxon>
        <taxon>Blastocladiales</taxon>
        <taxon>Blastocladiaceae</taxon>
        <taxon>Allomyces</taxon>
    </lineage>
</organism>
<dbReference type="AlphaFoldDB" id="A0A0L0SX32"/>
<feature type="compositionally biased region" description="Polar residues" evidence="8">
    <location>
        <begin position="301"/>
        <end position="311"/>
    </location>
</feature>
<evidence type="ECO:0000256" key="1">
    <source>
        <dbReference type="ARBA" id="ARBA00009616"/>
    </source>
</evidence>
<dbReference type="PROSITE" id="PS00678">
    <property type="entry name" value="WD_REPEATS_1"/>
    <property type="match status" value="3"/>
</dbReference>
<feature type="region of interest" description="Disordered" evidence="8">
    <location>
        <begin position="93"/>
        <end position="137"/>
    </location>
</feature>
<dbReference type="OrthoDB" id="727118at2759"/>
<name>A0A0L0SX32_ALLM3</name>
<dbReference type="Gene3D" id="2.130.10.10">
    <property type="entry name" value="YVTN repeat-like/Quinoprotein amine dehydrogenase"/>
    <property type="match status" value="3"/>
</dbReference>
<dbReference type="eggNOG" id="KOG0642">
    <property type="taxonomic scope" value="Eukaryota"/>
</dbReference>
<dbReference type="Gene3D" id="1.20.5.300">
    <property type="match status" value="1"/>
</dbReference>
<keyword evidence="5 7" id="KW-0175">Coiled coil</keyword>
<dbReference type="PROSITE" id="PS50294">
    <property type="entry name" value="WD_REPEATS_REGION"/>
    <property type="match status" value="3"/>
</dbReference>
<dbReference type="SUPFAM" id="SSF50978">
    <property type="entry name" value="WD40 repeat-like"/>
    <property type="match status" value="1"/>
</dbReference>
<dbReference type="InterPro" id="IPR036322">
    <property type="entry name" value="WD40_repeat_dom_sf"/>
</dbReference>
<reference evidence="11" key="2">
    <citation type="submission" date="2009-11" db="EMBL/GenBank/DDBJ databases">
        <title>The Genome Sequence of Allomyces macrogynus strain ATCC 38327.</title>
        <authorList>
            <consortium name="The Broad Institute Genome Sequencing Platform"/>
            <person name="Russ C."/>
            <person name="Cuomo C."/>
            <person name="Shea T."/>
            <person name="Young S.K."/>
            <person name="Zeng Q."/>
            <person name="Koehrsen M."/>
            <person name="Haas B."/>
            <person name="Borodovsky M."/>
            <person name="Guigo R."/>
            <person name="Alvarado L."/>
            <person name="Berlin A."/>
            <person name="Borenstein D."/>
            <person name="Chen Z."/>
            <person name="Engels R."/>
            <person name="Freedman E."/>
            <person name="Gellesch M."/>
            <person name="Goldberg J."/>
            <person name="Griggs A."/>
            <person name="Gujja S."/>
            <person name="Heiman D."/>
            <person name="Hepburn T."/>
            <person name="Howarth C."/>
            <person name="Jen D."/>
            <person name="Larson L."/>
            <person name="Lewis B."/>
            <person name="Mehta T."/>
            <person name="Park D."/>
            <person name="Pearson M."/>
            <person name="Roberts A."/>
            <person name="Saif S."/>
            <person name="Shenoy N."/>
            <person name="Sisk P."/>
            <person name="Stolte C."/>
            <person name="Sykes S."/>
            <person name="Walk T."/>
            <person name="White J."/>
            <person name="Yandava C."/>
            <person name="Burger G."/>
            <person name="Gray M.W."/>
            <person name="Holland P.W.H."/>
            <person name="King N."/>
            <person name="Lang F.B.F."/>
            <person name="Roger A.J."/>
            <person name="Ruiz-Trillo I."/>
            <person name="Lander E."/>
            <person name="Nusbaum C."/>
        </authorList>
    </citation>
    <scope>NUCLEOTIDE SEQUENCE [LARGE SCALE GENOMIC DNA]</scope>
    <source>
        <strain evidence="11">ATCC 38327</strain>
    </source>
</reference>
<evidence type="ECO:0000256" key="7">
    <source>
        <dbReference type="SAM" id="Coils"/>
    </source>
</evidence>
<evidence type="ECO:0000313" key="11">
    <source>
        <dbReference type="Proteomes" id="UP000054350"/>
    </source>
</evidence>
<evidence type="ECO:0000256" key="2">
    <source>
        <dbReference type="ARBA" id="ARBA00022574"/>
    </source>
</evidence>
<feature type="repeat" description="WD" evidence="6">
    <location>
        <begin position="418"/>
        <end position="452"/>
    </location>
</feature>
<evidence type="ECO:0000256" key="4">
    <source>
        <dbReference type="ARBA" id="ARBA00022860"/>
    </source>
</evidence>
<dbReference type="InterPro" id="IPR051488">
    <property type="entry name" value="WD_repeat_striatin"/>
</dbReference>
<dbReference type="PROSITE" id="PS50082">
    <property type="entry name" value="WD_REPEATS_2"/>
    <property type="match status" value="4"/>
</dbReference>
<dbReference type="Pfam" id="PF00400">
    <property type="entry name" value="WD40"/>
    <property type="match status" value="5"/>
</dbReference>
<evidence type="ECO:0000256" key="3">
    <source>
        <dbReference type="ARBA" id="ARBA00022737"/>
    </source>
</evidence>
<evidence type="ECO:0000259" key="9">
    <source>
        <dbReference type="Pfam" id="PF08232"/>
    </source>
</evidence>
<feature type="region of interest" description="Disordered" evidence="8">
    <location>
        <begin position="184"/>
        <end position="311"/>
    </location>
</feature>
<dbReference type="CDD" id="cd00200">
    <property type="entry name" value="WD40"/>
    <property type="match status" value="1"/>
</dbReference>
<reference evidence="10 11" key="1">
    <citation type="submission" date="2009-11" db="EMBL/GenBank/DDBJ databases">
        <title>Annotation of Allomyces macrogynus ATCC 38327.</title>
        <authorList>
            <consortium name="The Broad Institute Genome Sequencing Platform"/>
            <person name="Russ C."/>
            <person name="Cuomo C."/>
            <person name="Burger G."/>
            <person name="Gray M.W."/>
            <person name="Holland P.W.H."/>
            <person name="King N."/>
            <person name="Lang F.B.F."/>
            <person name="Roger A.J."/>
            <person name="Ruiz-Trillo I."/>
            <person name="Young S.K."/>
            <person name="Zeng Q."/>
            <person name="Gargeya S."/>
            <person name="Fitzgerald M."/>
            <person name="Haas B."/>
            <person name="Abouelleil A."/>
            <person name="Alvarado L."/>
            <person name="Arachchi H.M."/>
            <person name="Berlin A."/>
            <person name="Chapman S.B."/>
            <person name="Gearin G."/>
            <person name="Goldberg J."/>
            <person name="Griggs A."/>
            <person name="Gujja S."/>
            <person name="Hansen M."/>
            <person name="Heiman D."/>
            <person name="Howarth C."/>
            <person name="Larimer J."/>
            <person name="Lui A."/>
            <person name="MacDonald P.J.P."/>
            <person name="McCowen C."/>
            <person name="Montmayeur A."/>
            <person name="Murphy C."/>
            <person name="Neiman D."/>
            <person name="Pearson M."/>
            <person name="Priest M."/>
            <person name="Roberts A."/>
            <person name="Saif S."/>
            <person name="Shea T."/>
            <person name="Sisk P."/>
            <person name="Stolte C."/>
            <person name="Sykes S."/>
            <person name="Wortman J."/>
            <person name="Nusbaum C."/>
            <person name="Birren B."/>
        </authorList>
    </citation>
    <scope>NUCLEOTIDE SEQUENCE [LARGE SCALE GENOMIC DNA]</scope>
    <source>
        <strain evidence="10 11">ATCC 38327</strain>
    </source>
</reference>
<protein>
    <recommendedName>
        <fullName evidence="9">Striatin N-terminal domain-containing protein</fullName>
    </recommendedName>
</protein>
<feature type="repeat" description="WD" evidence="6">
    <location>
        <begin position="319"/>
        <end position="360"/>
    </location>
</feature>
<dbReference type="PRINTS" id="PR00320">
    <property type="entry name" value="GPROTEINBRPT"/>
</dbReference>
<evidence type="ECO:0000313" key="10">
    <source>
        <dbReference type="EMBL" id="KNE67113.1"/>
    </source>
</evidence>
<feature type="coiled-coil region" evidence="7">
    <location>
        <begin position="41"/>
        <end position="68"/>
    </location>
</feature>
<evidence type="ECO:0000256" key="6">
    <source>
        <dbReference type="PROSITE-ProRule" id="PRU00221"/>
    </source>
</evidence>
<dbReference type="STRING" id="578462.A0A0L0SX32"/>
<keyword evidence="11" id="KW-1185">Reference proteome</keyword>
<dbReference type="InterPro" id="IPR001680">
    <property type="entry name" value="WD40_rpt"/>
</dbReference>
<keyword evidence="2 6" id="KW-0853">WD repeat</keyword>
<dbReference type="OMA" id="KTDLMRR"/>
<feature type="compositionally biased region" description="Basic and acidic residues" evidence="8">
    <location>
        <begin position="247"/>
        <end position="257"/>
    </location>
</feature>